<name>A0ABS3FQQ3_9CYAN</name>
<dbReference type="EMBL" id="JAFLQW010000276">
    <property type="protein sequence ID" value="MBO0349440.1"/>
    <property type="molecule type" value="Genomic_DNA"/>
</dbReference>
<proteinExistence type="predicted"/>
<evidence type="ECO:0000313" key="1">
    <source>
        <dbReference type="EMBL" id="MBO0349440.1"/>
    </source>
</evidence>
<accession>A0ABS3FQQ3</accession>
<protein>
    <submittedName>
        <fullName evidence="1">Uncharacterized protein</fullName>
    </submittedName>
</protein>
<sequence>MSALKTSGIEPCNRLKTDSSVGAIAQGGQRLGLNHPWILTHEKAKGWRDCQPINLVM</sequence>
<organism evidence="1 2">
    <name type="scientific">Phormidium pseudopriestleyi FRX01</name>
    <dbReference type="NCBI Taxonomy" id="1759528"/>
    <lineage>
        <taxon>Bacteria</taxon>
        <taxon>Bacillati</taxon>
        <taxon>Cyanobacteriota</taxon>
        <taxon>Cyanophyceae</taxon>
        <taxon>Oscillatoriophycideae</taxon>
        <taxon>Oscillatoriales</taxon>
        <taxon>Oscillatoriaceae</taxon>
        <taxon>Phormidium</taxon>
    </lineage>
</organism>
<evidence type="ECO:0000313" key="2">
    <source>
        <dbReference type="Proteomes" id="UP000664844"/>
    </source>
</evidence>
<comment type="caution">
    <text evidence="1">The sequence shown here is derived from an EMBL/GenBank/DDBJ whole genome shotgun (WGS) entry which is preliminary data.</text>
</comment>
<gene>
    <name evidence="1" type="ORF">J0895_10040</name>
</gene>
<dbReference type="RefSeq" id="WP_207087964.1">
    <property type="nucleotide sequence ID" value="NZ_JAFLQW010000276.1"/>
</dbReference>
<keyword evidence="2" id="KW-1185">Reference proteome</keyword>
<dbReference type="Proteomes" id="UP000664844">
    <property type="component" value="Unassembled WGS sequence"/>
</dbReference>
<reference evidence="1 2" key="1">
    <citation type="submission" date="2021-03" db="EMBL/GenBank/DDBJ databases">
        <title>Metabolic Capacity of the Antarctic Cyanobacterium Phormidium pseudopriestleyi that Sustains Oxygenic Photosynthesis in the Presence of Hydrogen Sulfide.</title>
        <authorList>
            <person name="Lumian J.E."/>
            <person name="Jungblut A.D."/>
            <person name="Dillon M.L."/>
            <person name="Hawes I."/>
            <person name="Doran P.T."/>
            <person name="Mackey T.J."/>
            <person name="Dick G.J."/>
            <person name="Grettenberger C.L."/>
            <person name="Sumner D.Y."/>
        </authorList>
    </citation>
    <scope>NUCLEOTIDE SEQUENCE [LARGE SCALE GENOMIC DNA]</scope>
    <source>
        <strain evidence="1 2">FRX01</strain>
    </source>
</reference>